<sequence length="218" mass="25829">MFSINNGYIYSLISNNDIYTTDIDTINILEKAINQDNGTAWVAPKIINVSNKTEGPFNKTEISELFFKKGFLLPIWILFLRKKEKRNNDLLVNKYESGIANPYIFGGSFGLFRNSSLFEVGLFDENTFLYSEEQIISERLNYKGFKKKYVPEVSVIHNHHYDKDGLNFRLEFIFLKSRIYYYRKYRNYGWPLIILGAASRIFWLIFYKPIIIMLKRFL</sequence>
<keyword evidence="1" id="KW-0812">Transmembrane</keyword>
<dbReference type="Proteomes" id="UP000363590">
    <property type="component" value="Chromosome"/>
</dbReference>
<accession>A0A5P9XQZ0</accession>
<dbReference type="AlphaFoldDB" id="A0A5P9XQZ0"/>
<name>A0A5P9XQZ0_ACITH</name>
<dbReference type="RefSeq" id="WP_081577396.1">
    <property type="nucleotide sequence ID" value="NZ_CP045571.1"/>
</dbReference>
<evidence type="ECO:0000313" key="3">
    <source>
        <dbReference type="Proteomes" id="UP000363590"/>
    </source>
</evidence>
<feature type="transmembrane region" description="Helical" evidence="1">
    <location>
        <begin position="188"/>
        <end position="207"/>
    </location>
</feature>
<dbReference type="InterPro" id="IPR029044">
    <property type="entry name" value="Nucleotide-diphossugar_trans"/>
</dbReference>
<evidence type="ECO:0000256" key="1">
    <source>
        <dbReference type="SAM" id="Phobius"/>
    </source>
</evidence>
<protein>
    <recommendedName>
        <fullName evidence="4">Glycosyltransferase 2-like domain-containing protein</fullName>
    </recommendedName>
</protein>
<dbReference type="GeneID" id="60696484"/>
<organism evidence="2 3">
    <name type="scientific">Acidithiobacillus thiooxidans ATCC 19377</name>
    <dbReference type="NCBI Taxonomy" id="637390"/>
    <lineage>
        <taxon>Bacteria</taxon>
        <taxon>Pseudomonadati</taxon>
        <taxon>Pseudomonadota</taxon>
        <taxon>Acidithiobacillia</taxon>
        <taxon>Acidithiobacillales</taxon>
        <taxon>Acidithiobacillaceae</taxon>
        <taxon>Acidithiobacillus</taxon>
    </lineage>
</organism>
<evidence type="ECO:0000313" key="2">
    <source>
        <dbReference type="EMBL" id="QFX96431.1"/>
    </source>
</evidence>
<dbReference type="EMBL" id="CP045571">
    <property type="protein sequence ID" value="QFX96431.1"/>
    <property type="molecule type" value="Genomic_DNA"/>
</dbReference>
<dbReference type="KEGG" id="atx:GCD22_02199"/>
<gene>
    <name evidence="2" type="ORF">GCD22_02199</name>
</gene>
<keyword evidence="1" id="KW-1133">Transmembrane helix</keyword>
<reference evidence="2 3" key="1">
    <citation type="submission" date="2019-10" db="EMBL/GenBank/DDBJ databases">
        <authorList>
            <person name="Wang R."/>
        </authorList>
    </citation>
    <scope>NUCLEOTIDE SEQUENCE [LARGE SCALE GENOMIC DNA]</scope>
    <source>
        <strain evidence="2 3">ATCC 19377</strain>
    </source>
</reference>
<dbReference type="SUPFAM" id="SSF53448">
    <property type="entry name" value="Nucleotide-diphospho-sugar transferases"/>
    <property type="match status" value="1"/>
</dbReference>
<dbReference type="Gene3D" id="3.90.550.10">
    <property type="entry name" value="Spore Coat Polysaccharide Biosynthesis Protein SpsA, Chain A"/>
    <property type="match status" value="1"/>
</dbReference>
<keyword evidence="1" id="KW-0472">Membrane</keyword>
<evidence type="ECO:0008006" key="4">
    <source>
        <dbReference type="Google" id="ProtNLM"/>
    </source>
</evidence>
<proteinExistence type="predicted"/>